<dbReference type="GO" id="GO:0005507">
    <property type="term" value="F:copper ion binding"/>
    <property type="evidence" value="ECO:0007669"/>
    <property type="project" value="InterPro"/>
</dbReference>
<feature type="transmembrane region" description="Helical" evidence="6">
    <location>
        <begin position="55"/>
        <end position="79"/>
    </location>
</feature>
<feature type="transmembrane region" description="Helical" evidence="6">
    <location>
        <begin position="892"/>
        <end position="910"/>
    </location>
</feature>
<evidence type="ECO:0000256" key="2">
    <source>
        <dbReference type="ARBA" id="ARBA00022723"/>
    </source>
</evidence>
<evidence type="ECO:0008006" key="12">
    <source>
        <dbReference type="Google" id="ProtNLM"/>
    </source>
</evidence>
<proteinExistence type="inferred from homology"/>
<name>A0AAJ0GHS3_9PEZI</name>
<accession>A0AAJ0GHS3</accession>
<keyword evidence="2" id="KW-0479">Metal-binding</keyword>
<dbReference type="Gene3D" id="2.60.40.420">
    <property type="entry name" value="Cupredoxins - blue copper proteins"/>
    <property type="match status" value="3"/>
</dbReference>
<keyword evidence="3" id="KW-0560">Oxidoreductase</keyword>
<sequence length="1049" mass="117438">MEQSKEDEQYGSSDEHSVSSEGRYAEEQGLLGHWEVEPVQDEKVASRKPRWTRAFYLSLVLILGALTLGIGLLLVLHVLTGESLTEPPTVKTNDYTLDPRWDDQSPPQRREFHWIIQDHEHSPDGVSRPMILVNSQFPGPMIEVNEGDTIIVRVDNQAVNATSIHWHGIYQNGTPYMDGTVGVTQCPIAPGTSFTYEFTVSGQSGTYWWHAHYGVQASDGLHGPLIIHSRNEKALQQLDYVSDRVVLISDHYHDLSSALLWQYLKPDMENAEPVPNSALINGKSTLDCDEFPGRRCNNDSADVGNAVLSLGFGQQHRLRLINVGAFAEFQVQVDEHELAVTEVDGTDVVPIKYHRLHISPAQRYSVVINANNTAAFSFWLRARMITKCFTDPPANLQPEVRAIVRYGDERNSVVQAPTSKDWDEMLDLECRDMNVKELVPSNAIAAPPQADAFFYLRANFEIRAYRLARGFLNSSSWRPNVRSPTVLRAVNGLSMVNTSFTASQSSEANNQMAFVNNAAFDTSRELTIQTVGVQTIDILVSNFDDGNHPLHLHGYKYFVLAQGQGYPPLTYVGADINPQNLAPLYDSLDLSNPLRRDTASVEAFGWILLRVVADNPGAWAFHCHLSWHSEAGLMMQLLTRTDELAKVEVPEAHRQLCAAPGIERGMAPDDADYEALASIEDLEQDILGLDTMQHCVVHRGNNATMHRRQRLRYFVAIDTYIRPPAVRSASRQDRHLAKTIMNRIKSLRRSRRREAKNAPPLSATSTDAERVSAKYWTAPRKRHNSLTFEVAAVSVGRRVSAAGIRSNIPNRITADFPPVAGHGTPAGLAAPKTPLSPHPPPTTDRIIPLNTPALEALEDFTPNLDLSTRTCVHTLAAALISHVEQKNLLPGWASPVVAVACMTFAYIALLRVHKDVDERFVWLAEYGVCSDSVRTGYNALWLVRKDLREAVEAHGGETTVLDEPLTMKGRPQEWLLMLDRSGKNWQPRHVDLVERTFGTKRARKESPLQRVEVSDVEAAMEQEESEREDEKHERREFIARFKALNRIGG</sequence>
<feature type="region of interest" description="Disordered" evidence="5">
    <location>
        <begin position="747"/>
        <end position="771"/>
    </location>
</feature>
<dbReference type="SUPFAM" id="SSF49503">
    <property type="entry name" value="Cupredoxins"/>
    <property type="match status" value="3"/>
</dbReference>
<feature type="domain" description="Plastocyanin-like" evidence="7">
    <location>
        <begin position="244"/>
        <end position="407"/>
    </location>
</feature>
<dbReference type="InterPro" id="IPR011706">
    <property type="entry name" value="Cu-oxidase_C"/>
</dbReference>
<evidence type="ECO:0000259" key="7">
    <source>
        <dbReference type="Pfam" id="PF00394"/>
    </source>
</evidence>
<protein>
    <recommendedName>
        <fullName evidence="12">Multicopper oxidase</fullName>
    </recommendedName>
</protein>
<dbReference type="Proteomes" id="UP001271007">
    <property type="component" value="Unassembled WGS sequence"/>
</dbReference>
<comment type="caution">
    <text evidence="10">The sequence shown here is derived from an EMBL/GenBank/DDBJ whole genome shotgun (WGS) entry which is preliminary data.</text>
</comment>
<evidence type="ECO:0000256" key="3">
    <source>
        <dbReference type="ARBA" id="ARBA00023002"/>
    </source>
</evidence>
<evidence type="ECO:0000256" key="1">
    <source>
        <dbReference type="ARBA" id="ARBA00010609"/>
    </source>
</evidence>
<dbReference type="CDD" id="cd13886">
    <property type="entry name" value="CuRO_2_MCO_like_1"/>
    <property type="match status" value="1"/>
</dbReference>
<feature type="compositionally biased region" description="Acidic residues" evidence="5">
    <location>
        <begin position="1014"/>
        <end position="1027"/>
    </location>
</feature>
<feature type="domain" description="Plastocyanin-like" evidence="8">
    <location>
        <begin position="500"/>
        <end position="641"/>
    </location>
</feature>
<keyword evidence="6" id="KW-0472">Membrane</keyword>
<evidence type="ECO:0000256" key="5">
    <source>
        <dbReference type="SAM" id="MobiDB-lite"/>
    </source>
</evidence>
<evidence type="ECO:0000256" key="6">
    <source>
        <dbReference type="SAM" id="Phobius"/>
    </source>
</evidence>
<evidence type="ECO:0000313" key="11">
    <source>
        <dbReference type="Proteomes" id="UP001271007"/>
    </source>
</evidence>
<dbReference type="PROSITE" id="PS00080">
    <property type="entry name" value="MULTICOPPER_OXIDASE2"/>
    <property type="match status" value="1"/>
</dbReference>
<keyword evidence="6" id="KW-0812">Transmembrane</keyword>
<dbReference type="EMBL" id="JAWDJX010000002">
    <property type="protein sequence ID" value="KAK3057836.1"/>
    <property type="molecule type" value="Genomic_DNA"/>
</dbReference>
<dbReference type="Pfam" id="PF07731">
    <property type="entry name" value="Cu-oxidase_2"/>
    <property type="match status" value="1"/>
</dbReference>
<keyword evidence="11" id="KW-1185">Reference proteome</keyword>
<dbReference type="CDD" id="cd13857">
    <property type="entry name" value="CuRO_1_Diphenol_Ox"/>
    <property type="match status" value="1"/>
</dbReference>
<comment type="similarity">
    <text evidence="1">Belongs to the multicopper oxidase family.</text>
</comment>
<dbReference type="AlphaFoldDB" id="A0AAJ0GHS3"/>
<evidence type="ECO:0000256" key="4">
    <source>
        <dbReference type="ARBA" id="ARBA00023008"/>
    </source>
</evidence>
<feature type="region of interest" description="Disordered" evidence="5">
    <location>
        <begin position="1006"/>
        <end position="1033"/>
    </location>
</feature>
<keyword evidence="4" id="KW-0186">Copper</keyword>
<dbReference type="InterPro" id="IPR001117">
    <property type="entry name" value="Cu-oxidase_2nd"/>
</dbReference>
<dbReference type="Pfam" id="PF07732">
    <property type="entry name" value="Cu-oxidase_3"/>
    <property type="match status" value="1"/>
</dbReference>
<dbReference type="InterPro" id="IPR002355">
    <property type="entry name" value="Cu_oxidase_Cu_BS"/>
</dbReference>
<dbReference type="InterPro" id="IPR008972">
    <property type="entry name" value="Cupredoxin"/>
</dbReference>
<keyword evidence="6" id="KW-1133">Transmembrane helix</keyword>
<evidence type="ECO:0000259" key="8">
    <source>
        <dbReference type="Pfam" id="PF07731"/>
    </source>
</evidence>
<dbReference type="InterPro" id="IPR045087">
    <property type="entry name" value="Cu-oxidase_fam"/>
</dbReference>
<feature type="region of interest" description="Disordered" evidence="5">
    <location>
        <begin position="1"/>
        <end position="24"/>
    </location>
</feature>
<evidence type="ECO:0000259" key="9">
    <source>
        <dbReference type="Pfam" id="PF07732"/>
    </source>
</evidence>
<reference evidence="10" key="1">
    <citation type="submission" date="2023-04" db="EMBL/GenBank/DDBJ databases">
        <title>Black Yeasts Isolated from many extreme environments.</title>
        <authorList>
            <person name="Coleine C."/>
            <person name="Stajich J.E."/>
            <person name="Selbmann L."/>
        </authorList>
    </citation>
    <scope>NUCLEOTIDE SEQUENCE</scope>
    <source>
        <strain evidence="10">CCFEE 5312</strain>
    </source>
</reference>
<dbReference type="GO" id="GO:0016491">
    <property type="term" value="F:oxidoreductase activity"/>
    <property type="evidence" value="ECO:0007669"/>
    <property type="project" value="UniProtKB-KW"/>
</dbReference>
<dbReference type="CDD" id="cd13910">
    <property type="entry name" value="CuRO_3_MCO_like_4"/>
    <property type="match status" value="1"/>
</dbReference>
<gene>
    <name evidence="10" type="ORF">LTR09_000911</name>
</gene>
<evidence type="ECO:0000313" key="10">
    <source>
        <dbReference type="EMBL" id="KAK3057836.1"/>
    </source>
</evidence>
<dbReference type="PANTHER" id="PTHR11709">
    <property type="entry name" value="MULTI-COPPER OXIDASE"/>
    <property type="match status" value="1"/>
</dbReference>
<feature type="domain" description="Plastocyanin-like" evidence="9">
    <location>
        <begin position="117"/>
        <end position="231"/>
    </location>
</feature>
<organism evidence="10 11">
    <name type="scientific">Extremus antarcticus</name>
    <dbReference type="NCBI Taxonomy" id="702011"/>
    <lineage>
        <taxon>Eukaryota</taxon>
        <taxon>Fungi</taxon>
        <taxon>Dikarya</taxon>
        <taxon>Ascomycota</taxon>
        <taxon>Pezizomycotina</taxon>
        <taxon>Dothideomycetes</taxon>
        <taxon>Dothideomycetidae</taxon>
        <taxon>Mycosphaerellales</taxon>
        <taxon>Extremaceae</taxon>
        <taxon>Extremus</taxon>
    </lineage>
</organism>
<dbReference type="InterPro" id="IPR011707">
    <property type="entry name" value="Cu-oxidase-like_N"/>
</dbReference>
<dbReference type="PANTHER" id="PTHR11709:SF414">
    <property type="entry name" value="ADR239WP"/>
    <property type="match status" value="1"/>
</dbReference>
<dbReference type="Pfam" id="PF00394">
    <property type="entry name" value="Cu-oxidase"/>
    <property type="match status" value="1"/>
</dbReference>